<name>A0A7Y6BSS3_9BACL</name>
<dbReference type="RefSeq" id="WP_175394234.1">
    <property type="nucleotide sequence ID" value="NZ_JABMCB010000140.1"/>
</dbReference>
<dbReference type="AlphaFoldDB" id="A0A7Y6BSS3"/>
<sequence length="54" mass="6146">MSKTNEEFIKQKQVDDISKVKLMAPSLDGGPDREVTVVYQRKANYGMPSFIKVK</sequence>
<dbReference type="EMBL" id="JABMCB010000140">
    <property type="protein sequence ID" value="NUU74310.1"/>
    <property type="molecule type" value="Genomic_DNA"/>
</dbReference>
<keyword evidence="2" id="KW-1185">Reference proteome</keyword>
<accession>A0A7Y6BSS3</accession>
<evidence type="ECO:0000313" key="1">
    <source>
        <dbReference type="EMBL" id="NUU74310.1"/>
    </source>
</evidence>
<dbReference type="Proteomes" id="UP000526125">
    <property type="component" value="Unassembled WGS sequence"/>
</dbReference>
<evidence type="ECO:0000313" key="2">
    <source>
        <dbReference type="Proteomes" id="UP000526125"/>
    </source>
</evidence>
<gene>
    <name evidence="1" type="ORF">HP552_03380</name>
</gene>
<organism evidence="1 2">
    <name type="scientific">Paenibacillus xylanilyticus</name>
    <dbReference type="NCBI Taxonomy" id="248903"/>
    <lineage>
        <taxon>Bacteria</taxon>
        <taxon>Bacillati</taxon>
        <taxon>Bacillota</taxon>
        <taxon>Bacilli</taxon>
        <taxon>Bacillales</taxon>
        <taxon>Paenibacillaceae</taxon>
        <taxon>Paenibacillus</taxon>
    </lineage>
</organism>
<protein>
    <submittedName>
        <fullName evidence="1">Uncharacterized protein</fullName>
    </submittedName>
</protein>
<reference evidence="1 2" key="1">
    <citation type="submission" date="2020-05" db="EMBL/GenBank/DDBJ databases">
        <title>Genome Sequencing of Type Strains.</title>
        <authorList>
            <person name="Lemaire J.F."/>
            <person name="Inderbitzin P."/>
            <person name="Gregorio O.A."/>
            <person name="Collins S.B."/>
            <person name="Wespe N."/>
            <person name="Knight-Connoni V."/>
        </authorList>
    </citation>
    <scope>NUCLEOTIDE SEQUENCE [LARGE SCALE GENOMIC DNA]</scope>
    <source>
        <strain evidence="1 2">LMG 21957</strain>
    </source>
</reference>
<proteinExistence type="predicted"/>
<comment type="caution">
    <text evidence="1">The sequence shown here is derived from an EMBL/GenBank/DDBJ whole genome shotgun (WGS) entry which is preliminary data.</text>
</comment>